<name>A0ABY2K121_9MICC</name>
<reference evidence="3 4" key="1">
    <citation type="submission" date="2019-03" db="EMBL/GenBank/DDBJ databases">
        <title>Reclassification of Micrococcus aloeverae and Micrococcus yunnanensis as later heterotypic synonyms of Micrococcus luteus.</title>
        <authorList>
            <person name="Huang C.-H."/>
        </authorList>
    </citation>
    <scope>NUCLEOTIDE SEQUENCE [LARGE SCALE GENOMIC DNA]</scope>
    <source>
        <strain evidence="3 4">BCRC 12151</strain>
    </source>
</reference>
<protein>
    <submittedName>
        <fullName evidence="3">3,4-dioxygenase subunit beta</fullName>
    </submittedName>
</protein>
<feature type="region of interest" description="Disordered" evidence="1">
    <location>
        <begin position="316"/>
        <end position="366"/>
    </location>
</feature>
<feature type="domain" description="Intradiol ring-cleavage dioxygenases" evidence="2">
    <location>
        <begin position="125"/>
        <end position="223"/>
    </location>
</feature>
<dbReference type="Proteomes" id="UP000297477">
    <property type="component" value="Unassembled WGS sequence"/>
</dbReference>
<feature type="region of interest" description="Disordered" evidence="1">
    <location>
        <begin position="1"/>
        <end position="21"/>
    </location>
</feature>
<proteinExistence type="predicted"/>
<dbReference type="EMBL" id="SPKT01000018">
    <property type="protein sequence ID" value="TFH98373.1"/>
    <property type="molecule type" value="Genomic_DNA"/>
</dbReference>
<dbReference type="PANTHER" id="PTHR34315:SF1">
    <property type="entry name" value="INTRADIOL RING-CLEAVAGE DIOXYGENASES DOMAIN-CONTAINING PROTEIN-RELATED"/>
    <property type="match status" value="1"/>
</dbReference>
<comment type="caution">
    <text evidence="3">The sequence shown here is derived from an EMBL/GenBank/DDBJ whole genome shotgun (WGS) entry which is preliminary data.</text>
</comment>
<dbReference type="Gene3D" id="2.60.130.10">
    <property type="entry name" value="Aromatic compound dioxygenase"/>
    <property type="match status" value="1"/>
</dbReference>
<evidence type="ECO:0000313" key="4">
    <source>
        <dbReference type="Proteomes" id="UP000297477"/>
    </source>
</evidence>
<evidence type="ECO:0000259" key="2">
    <source>
        <dbReference type="Pfam" id="PF00775"/>
    </source>
</evidence>
<feature type="region of interest" description="Disordered" evidence="1">
    <location>
        <begin position="77"/>
        <end position="129"/>
    </location>
</feature>
<accession>A0ABY2K121</accession>
<evidence type="ECO:0000313" key="3">
    <source>
        <dbReference type="EMBL" id="TFH98373.1"/>
    </source>
</evidence>
<dbReference type="RefSeq" id="WP_067190467.1">
    <property type="nucleotide sequence ID" value="NZ_SPKT01000018.1"/>
</dbReference>
<dbReference type="PANTHER" id="PTHR34315">
    <property type="match status" value="1"/>
</dbReference>
<dbReference type="SUPFAM" id="SSF49482">
    <property type="entry name" value="Aromatic compound dioxygenase"/>
    <property type="match status" value="1"/>
</dbReference>
<dbReference type="Pfam" id="PF00775">
    <property type="entry name" value="Dioxygenase_C"/>
    <property type="match status" value="1"/>
</dbReference>
<dbReference type="CDD" id="cd03457">
    <property type="entry name" value="intradiol_dioxygenase_like"/>
    <property type="match status" value="1"/>
</dbReference>
<keyword evidence="4" id="KW-1185">Reference proteome</keyword>
<feature type="compositionally biased region" description="Low complexity" evidence="1">
    <location>
        <begin position="77"/>
        <end position="104"/>
    </location>
</feature>
<feature type="compositionally biased region" description="Gly residues" evidence="1">
    <location>
        <begin position="323"/>
        <end position="358"/>
    </location>
</feature>
<organism evidence="3 4">
    <name type="scientific">Micrococcus lylae</name>
    <dbReference type="NCBI Taxonomy" id="1273"/>
    <lineage>
        <taxon>Bacteria</taxon>
        <taxon>Bacillati</taxon>
        <taxon>Actinomycetota</taxon>
        <taxon>Actinomycetes</taxon>
        <taxon>Micrococcales</taxon>
        <taxon>Micrococcaceae</taxon>
        <taxon>Micrococcus</taxon>
    </lineage>
</organism>
<gene>
    <name evidence="3" type="ORF">E4A49_08810</name>
</gene>
<sequence>MTARRPFPSASEGTAPDPSEAAKRFEGRLLHRQGEDVEDQGAAFDIGTVVTRRNALGVFGAGAGALLLAACGAGASESSSSGSSSSSAAASSSTSGAAASSASGKDYTEMNTETAGPYPADGSNGPDVLEESGIERADLTSSIDSGDAVDGVPLTLTLNVIDMAEDNAPMTGAAVYIWHCDAEGRYSMYSDGVTDATWLRGVQVVGDDGTVTFTTIIPGCYAGRWPHIHFEVFPDKASITDATHAVLTSQIALPKEACDAVYAESAYTGSAENLANVSLDTDNVFSDGYDQQLVALTGSVSQGYTGTVDVPIDTTTEQQEPSMGGGQGEGGPGGPGQQGGPGGAGGQGGPAGAGGQGGTPPQPPTD</sequence>
<dbReference type="InterPro" id="IPR000627">
    <property type="entry name" value="Intradiol_dOase_C"/>
</dbReference>
<evidence type="ECO:0000256" key="1">
    <source>
        <dbReference type="SAM" id="MobiDB-lite"/>
    </source>
</evidence>
<dbReference type="InterPro" id="IPR015889">
    <property type="entry name" value="Intradiol_dOase_core"/>
</dbReference>